<dbReference type="CDD" id="cd00130">
    <property type="entry name" value="PAS"/>
    <property type="match status" value="1"/>
</dbReference>
<dbReference type="Pfam" id="PF00563">
    <property type="entry name" value="EAL"/>
    <property type="match status" value="1"/>
</dbReference>
<dbReference type="InterPro" id="IPR035965">
    <property type="entry name" value="PAS-like_dom_sf"/>
</dbReference>
<dbReference type="InterPro" id="IPR052155">
    <property type="entry name" value="Biofilm_reg_signaling"/>
</dbReference>
<dbReference type="InterPro" id="IPR000014">
    <property type="entry name" value="PAS"/>
</dbReference>
<dbReference type="InterPro" id="IPR043128">
    <property type="entry name" value="Rev_trsase/Diguanyl_cyclase"/>
</dbReference>
<reference evidence="4 5" key="1">
    <citation type="journal article" date="2012" name="Stand. Genomic Sci.">
        <title>Complete genome sequence of the aerobic, heterotroph Marinithermus hydrothermalis type strain (T1(T)) from a deep-sea hydrothermal vent chimney.</title>
        <authorList>
            <person name="Copeland A."/>
            <person name="Gu W."/>
            <person name="Yasawong M."/>
            <person name="Lapidus A."/>
            <person name="Lucas S."/>
            <person name="Deshpande S."/>
            <person name="Pagani I."/>
            <person name="Tapia R."/>
            <person name="Cheng J.F."/>
            <person name="Goodwin L.A."/>
            <person name="Pitluck S."/>
            <person name="Liolios K."/>
            <person name="Ivanova N."/>
            <person name="Mavromatis K."/>
            <person name="Mikhailova N."/>
            <person name="Pati A."/>
            <person name="Chen A."/>
            <person name="Palaniappan K."/>
            <person name="Land M."/>
            <person name="Pan C."/>
            <person name="Brambilla E.M."/>
            <person name="Rohde M."/>
            <person name="Tindall B.J."/>
            <person name="Sikorski J."/>
            <person name="Goker M."/>
            <person name="Detter J.C."/>
            <person name="Bristow J."/>
            <person name="Eisen J.A."/>
            <person name="Markowitz V."/>
            <person name="Hugenholtz P."/>
            <person name="Kyrpides N.C."/>
            <person name="Klenk H.P."/>
            <person name="Woyke T."/>
        </authorList>
    </citation>
    <scope>NUCLEOTIDE SEQUENCE [LARGE SCALE GENOMIC DNA]</scope>
    <source>
        <strain evidence="5">DSM 14884 / JCM 11576 / T1</strain>
    </source>
</reference>
<protein>
    <submittedName>
        <fullName evidence="4">Diguanylate cyclase/phosphodiesterase with PAS/PAC sensor(S)</fullName>
    </submittedName>
</protein>
<dbReference type="InterPro" id="IPR001633">
    <property type="entry name" value="EAL_dom"/>
</dbReference>
<dbReference type="Gene3D" id="3.30.450.20">
    <property type="entry name" value="PAS domain"/>
    <property type="match status" value="1"/>
</dbReference>
<evidence type="ECO:0000313" key="4">
    <source>
        <dbReference type="EMBL" id="AEB11357.1"/>
    </source>
</evidence>
<dbReference type="eggNOG" id="COG2199">
    <property type="taxonomic scope" value="Bacteria"/>
</dbReference>
<dbReference type="NCBIfam" id="TIGR00254">
    <property type="entry name" value="GGDEF"/>
    <property type="match status" value="1"/>
</dbReference>
<dbReference type="NCBIfam" id="TIGR00229">
    <property type="entry name" value="sensory_box"/>
    <property type="match status" value="1"/>
</dbReference>
<dbReference type="InterPro" id="IPR001610">
    <property type="entry name" value="PAC"/>
</dbReference>
<dbReference type="Proteomes" id="UP000007030">
    <property type="component" value="Chromosome"/>
</dbReference>
<dbReference type="InterPro" id="IPR029787">
    <property type="entry name" value="Nucleotide_cyclase"/>
</dbReference>
<dbReference type="SMART" id="SM00052">
    <property type="entry name" value="EAL"/>
    <property type="match status" value="1"/>
</dbReference>
<dbReference type="STRING" id="869210.Marky_0607"/>
<dbReference type="PANTHER" id="PTHR44757:SF2">
    <property type="entry name" value="BIOFILM ARCHITECTURE MAINTENANCE PROTEIN MBAA"/>
    <property type="match status" value="1"/>
</dbReference>
<dbReference type="AlphaFoldDB" id="F2NQ46"/>
<keyword evidence="1" id="KW-0472">Membrane</keyword>
<proteinExistence type="predicted"/>
<dbReference type="RefSeq" id="WP_013703409.1">
    <property type="nucleotide sequence ID" value="NC_015387.1"/>
</dbReference>
<dbReference type="PROSITE" id="PS50883">
    <property type="entry name" value="EAL"/>
    <property type="match status" value="1"/>
</dbReference>
<dbReference type="Gene3D" id="3.20.20.450">
    <property type="entry name" value="EAL domain"/>
    <property type="match status" value="1"/>
</dbReference>
<dbReference type="SUPFAM" id="SSF141868">
    <property type="entry name" value="EAL domain-like"/>
    <property type="match status" value="1"/>
</dbReference>
<evidence type="ECO:0000313" key="5">
    <source>
        <dbReference type="Proteomes" id="UP000007030"/>
    </source>
</evidence>
<dbReference type="SMART" id="SM00267">
    <property type="entry name" value="GGDEF"/>
    <property type="match status" value="1"/>
</dbReference>
<feature type="transmembrane region" description="Helical" evidence="1">
    <location>
        <begin position="46"/>
        <end position="69"/>
    </location>
</feature>
<feature type="domain" description="EAL" evidence="2">
    <location>
        <begin position="413"/>
        <end position="660"/>
    </location>
</feature>
<dbReference type="HOGENOM" id="CLU_000445_70_49_0"/>
<feature type="domain" description="GGDEF" evidence="3">
    <location>
        <begin position="272"/>
        <end position="404"/>
    </location>
</feature>
<dbReference type="CDD" id="cd01948">
    <property type="entry name" value="EAL"/>
    <property type="match status" value="1"/>
</dbReference>
<sequence>MPEQASAFPGWTARAWGVVLGGAALYSALFYLTYPFWGRGLAPFSALWVLAAGWSFGPRGGIMAGFMILPWHLALFSWVRDPGPAYPALLPATLLGVILGGGTGWARLLLERARAAEARYQRLLYHLPVGVGVHDGARLLYANPELARILGAPTPKALVGRPLTEFIPEAYRPQMQRRLEALRSGRTAVVSATYRLRRLDGTLIPAEVSGQRVPFGHTEAYQVVVRDLSEETALRTRLEHLTYRDAVTGLPNRNYLKLTARQVLEQAQRRGWVVAAILIDLNGFHSINEGFGVHVGDRVLRAVAEALQATVRAEDLVAHLGADEFLVLAQDCTPETALRLVQRYLTALEGPYTVDGHRAYVTATAGVALYPEHGTALDALLAAASAALREARGQGVPVRLHTPAQGGSPAPERLELEIELRQAMAARALELHYQPIRNLRTGRIAGAEALVRWPHPERGWIPPGAFIPLAEERGLMPELDRYVLRRALAEMARVPGWCAVNLSPQTLHDPGFVPFIREALEVSRVPPGRLVLEITERMLADPERILPVLQAIKELGVGLAVDDFGTGYSSLTYLRLFPLDHLKLDQRFTHGLTRSTQDTALVEGILDLARRLGIEVIAEGVETPEQLEWLKAHACDYAQGYLIARPGPLEALDALARREGS</sequence>
<dbReference type="EMBL" id="CP002630">
    <property type="protein sequence ID" value="AEB11357.1"/>
    <property type="molecule type" value="Genomic_DNA"/>
</dbReference>
<dbReference type="SUPFAM" id="SSF55785">
    <property type="entry name" value="PYP-like sensor domain (PAS domain)"/>
    <property type="match status" value="1"/>
</dbReference>
<evidence type="ECO:0000259" key="2">
    <source>
        <dbReference type="PROSITE" id="PS50883"/>
    </source>
</evidence>
<keyword evidence="5" id="KW-1185">Reference proteome</keyword>
<evidence type="ECO:0000256" key="1">
    <source>
        <dbReference type="SAM" id="Phobius"/>
    </source>
</evidence>
<dbReference type="SUPFAM" id="SSF55073">
    <property type="entry name" value="Nucleotide cyclase"/>
    <property type="match status" value="1"/>
</dbReference>
<name>F2NQ46_MARHT</name>
<dbReference type="Pfam" id="PF00990">
    <property type="entry name" value="GGDEF"/>
    <property type="match status" value="1"/>
</dbReference>
<dbReference type="CDD" id="cd01949">
    <property type="entry name" value="GGDEF"/>
    <property type="match status" value="1"/>
</dbReference>
<dbReference type="OrthoDB" id="9762141at2"/>
<dbReference type="PANTHER" id="PTHR44757">
    <property type="entry name" value="DIGUANYLATE CYCLASE DGCP"/>
    <property type="match status" value="1"/>
</dbReference>
<gene>
    <name evidence="4" type="ordered locus">Marky_0607</name>
</gene>
<dbReference type="InterPro" id="IPR000160">
    <property type="entry name" value="GGDEF_dom"/>
</dbReference>
<keyword evidence="1" id="KW-1133">Transmembrane helix</keyword>
<dbReference type="Pfam" id="PF13426">
    <property type="entry name" value="PAS_9"/>
    <property type="match status" value="1"/>
</dbReference>
<dbReference type="PROSITE" id="PS50887">
    <property type="entry name" value="GGDEF"/>
    <property type="match status" value="1"/>
</dbReference>
<dbReference type="SMART" id="SM00086">
    <property type="entry name" value="PAC"/>
    <property type="match status" value="1"/>
</dbReference>
<dbReference type="Gene3D" id="3.30.70.270">
    <property type="match status" value="1"/>
</dbReference>
<feature type="transmembrane region" description="Helical" evidence="1">
    <location>
        <begin position="89"/>
        <end position="110"/>
    </location>
</feature>
<accession>F2NQ46</accession>
<feature type="transmembrane region" description="Helical" evidence="1">
    <location>
        <begin position="15"/>
        <end position="34"/>
    </location>
</feature>
<organism evidence="4 5">
    <name type="scientific">Marinithermus hydrothermalis (strain DSM 14884 / JCM 11576 / T1)</name>
    <dbReference type="NCBI Taxonomy" id="869210"/>
    <lineage>
        <taxon>Bacteria</taxon>
        <taxon>Thermotogati</taxon>
        <taxon>Deinococcota</taxon>
        <taxon>Deinococci</taxon>
        <taxon>Thermales</taxon>
        <taxon>Thermaceae</taxon>
        <taxon>Marinithermus</taxon>
    </lineage>
</organism>
<dbReference type="eggNOG" id="COG2200">
    <property type="taxonomic scope" value="Bacteria"/>
</dbReference>
<keyword evidence="1" id="KW-0812">Transmembrane</keyword>
<dbReference type="KEGG" id="mhd:Marky_0607"/>
<evidence type="ECO:0000259" key="3">
    <source>
        <dbReference type="PROSITE" id="PS50887"/>
    </source>
</evidence>
<dbReference type="InterPro" id="IPR035919">
    <property type="entry name" value="EAL_sf"/>
</dbReference>
<dbReference type="SMART" id="SM00091">
    <property type="entry name" value="PAS"/>
    <property type="match status" value="1"/>
</dbReference>